<evidence type="ECO:0000256" key="2">
    <source>
        <dbReference type="ARBA" id="ARBA00006676"/>
    </source>
</evidence>
<protein>
    <recommendedName>
        <fullName evidence="8">Adenosine deaminase domain-containing protein</fullName>
    </recommendedName>
</protein>
<gene>
    <name evidence="9" type="ORF">AA0117_g3492</name>
</gene>
<evidence type="ECO:0000256" key="3">
    <source>
        <dbReference type="ARBA" id="ARBA00022723"/>
    </source>
</evidence>
<dbReference type="PANTHER" id="PTHR11409:SF42">
    <property type="entry name" value="ADENOSINE DEAMINASE-LIKE PROTEIN"/>
    <property type="match status" value="1"/>
</dbReference>
<dbReference type="Gene3D" id="3.20.20.140">
    <property type="entry name" value="Metal-dependent hydrolases"/>
    <property type="match status" value="1"/>
</dbReference>
<dbReference type="InterPro" id="IPR032466">
    <property type="entry name" value="Metal_Hydrolase"/>
</dbReference>
<keyword evidence="3" id="KW-0479">Metal-binding</keyword>
<dbReference type="GO" id="GO:0046872">
    <property type="term" value="F:metal ion binding"/>
    <property type="evidence" value="ECO:0007669"/>
    <property type="project" value="UniProtKB-KW"/>
</dbReference>
<dbReference type="AlphaFoldDB" id="A0A4Q4NNH7"/>
<name>A0A4Q4NNH7_ALTAL</name>
<evidence type="ECO:0000256" key="6">
    <source>
        <dbReference type="ARBA" id="ARBA00023080"/>
    </source>
</evidence>
<sequence length="475" mass="52754">MSAQWNATPASAVVAPPDEEGAFCNLLQRTSSFGAAEPRTNQRRGAPMTRVRRYTANASCPGPPKSLFIVPLSLREPSPTPPIPLCTSVMAAQPSTTARLPVDALFTKGLPKIEVLLQPPWFRVKAPSDAQTSVRCIANPATQLHAHLTGSISRQCLHDIWQTKKARHPAFDLQDPLVAIPTGKVDYDIKTFFPLFSSYIYRLCSDLPSVQYSTKAVLQDFQNDGVVYVELRTTPRAIPAENVTKEDYVKTILDILKAHNNDTNNTMRAFLILSIDRRNTVAEAEEVIDLAIKYQSAGVVGVDLCGDPAKGDVRIFGDSFARAKAAGLKITLHFAESEPSSSDLELQTLLSWQPDRIGHVIHVKEEFRKTIEQHDIGVELCLSCNVHAKMITGTYSDHHFGMWRQSSVPVALSTDDVGVFRSPLSQEYYLAAQHFDLSRNDMRLLCERAIDSIFTGPDEHARLKQIYATWDGWVL</sequence>
<comment type="catalytic activity">
    <reaction evidence="7">
        <text>N(6)-methyl-AMP + H2O + H(+) = IMP + methylamine</text>
        <dbReference type="Rhea" id="RHEA:16001"/>
        <dbReference type="ChEBI" id="CHEBI:15377"/>
        <dbReference type="ChEBI" id="CHEBI:15378"/>
        <dbReference type="ChEBI" id="CHEBI:58053"/>
        <dbReference type="ChEBI" id="CHEBI:59338"/>
        <dbReference type="ChEBI" id="CHEBI:144842"/>
    </reaction>
    <physiologicalReaction direction="left-to-right" evidence="7">
        <dbReference type="Rhea" id="RHEA:16002"/>
    </physiologicalReaction>
</comment>
<keyword evidence="4" id="KW-0378">Hydrolase</keyword>
<dbReference type="GO" id="GO:0004000">
    <property type="term" value="F:adenosine deaminase activity"/>
    <property type="evidence" value="ECO:0007669"/>
    <property type="project" value="TreeGrafter"/>
</dbReference>
<reference evidence="10" key="1">
    <citation type="journal article" date="2019" name="bioRxiv">
        <title>Genomics, evolutionary history and diagnostics of the Alternaria alternata species group including apple and Asian pear pathotypes.</title>
        <authorList>
            <person name="Armitage A.D."/>
            <person name="Cockerton H.M."/>
            <person name="Sreenivasaprasad S."/>
            <person name="Woodhall J.W."/>
            <person name="Lane C.R."/>
            <person name="Harrison R.J."/>
            <person name="Clarkson J.P."/>
        </authorList>
    </citation>
    <scope>NUCLEOTIDE SEQUENCE [LARGE SCALE GENOMIC DNA]</scope>
    <source>
        <strain evidence="10">FERA 1177</strain>
    </source>
</reference>
<comment type="similarity">
    <text evidence="2">Belongs to the metallo-dependent hydrolases superfamily. Adenosine and AMP deaminases family.</text>
</comment>
<dbReference type="GO" id="GO:0046103">
    <property type="term" value="P:inosine biosynthetic process"/>
    <property type="evidence" value="ECO:0007669"/>
    <property type="project" value="TreeGrafter"/>
</dbReference>
<evidence type="ECO:0000256" key="5">
    <source>
        <dbReference type="ARBA" id="ARBA00022833"/>
    </source>
</evidence>
<evidence type="ECO:0000256" key="4">
    <source>
        <dbReference type="ARBA" id="ARBA00022801"/>
    </source>
</evidence>
<organism evidence="9 10">
    <name type="scientific">Alternaria alternata</name>
    <name type="common">Alternaria rot fungus</name>
    <name type="synonym">Torula alternata</name>
    <dbReference type="NCBI Taxonomy" id="5599"/>
    <lineage>
        <taxon>Eukaryota</taxon>
        <taxon>Fungi</taxon>
        <taxon>Dikarya</taxon>
        <taxon>Ascomycota</taxon>
        <taxon>Pezizomycotina</taxon>
        <taxon>Dothideomycetes</taxon>
        <taxon>Pleosporomycetidae</taxon>
        <taxon>Pleosporales</taxon>
        <taxon>Pleosporineae</taxon>
        <taxon>Pleosporaceae</taxon>
        <taxon>Alternaria</taxon>
        <taxon>Alternaria sect. Alternaria</taxon>
        <taxon>Alternaria alternata complex</taxon>
    </lineage>
</organism>
<dbReference type="InterPro" id="IPR001365">
    <property type="entry name" value="A_deaminase_dom"/>
</dbReference>
<comment type="cofactor">
    <cofactor evidence="1">
        <name>Zn(2+)</name>
        <dbReference type="ChEBI" id="CHEBI:29105"/>
    </cofactor>
</comment>
<dbReference type="CDD" id="cd00443">
    <property type="entry name" value="ADA_AMPD"/>
    <property type="match status" value="1"/>
</dbReference>
<evidence type="ECO:0000259" key="8">
    <source>
        <dbReference type="Pfam" id="PF00962"/>
    </source>
</evidence>
<dbReference type="InterPro" id="IPR006330">
    <property type="entry name" value="Ado/ade_deaminase"/>
</dbReference>
<dbReference type="VEuPathDB" id="FungiDB:CC77DRAFT_1026177"/>
<evidence type="ECO:0000256" key="1">
    <source>
        <dbReference type="ARBA" id="ARBA00001947"/>
    </source>
</evidence>
<dbReference type="GO" id="GO:0006154">
    <property type="term" value="P:adenosine catabolic process"/>
    <property type="evidence" value="ECO:0007669"/>
    <property type="project" value="TreeGrafter"/>
</dbReference>
<comment type="caution">
    <text evidence="9">The sequence shown here is derived from an EMBL/GenBank/DDBJ whole genome shotgun (WGS) entry which is preliminary data.</text>
</comment>
<keyword evidence="6" id="KW-0546">Nucleotide metabolism</keyword>
<proteinExistence type="inferred from homology"/>
<dbReference type="Proteomes" id="UP000291422">
    <property type="component" value="Unassembled WGS sequence"/>
</dbReference>
<accession>A0A4Q4NNH7</accession>
<dbReference type="SUPFAM" id="SSF51556">
    <property type="entry name" value="Metallo-dependent hydrolases"/>
    <property type="match status" value="1"/>
</dbReference>
<dbReference type="GO" id="GO:0009117">
    <property type="term" value="P:nucleotide metabolic process"/>
    <property type="evidence" value="ECO:0007669"/>
    <property type="project" value="UniProtKB-KW"/>
</dbReference>
<keyword evidence="5" id="KW-0862">Zinc</keyword>
<evidence type="ECO:0000313" key="9">
    <source>
        <dbReference type="EMBL" id="RYN79511.1"/>
    </source>
</evidence>
<feature type="domain" description="Adenosine deaminase" evidence="8">
    <location>
        <begin position="140"/>
        <end position="464"/>
    </location>
</feature>
<evidence type="ECO:0000313" key="10">
    <source>
        <dbReference type="Proteomes" id="UP000291422"/>
    </source>
</evidence>
<dbReference type="PANTHER" id="PTHR11409">
    <property type="entry name" value="ADENOSINE DEAMINASE"/>
    <property type="match status" value="1"/>
</dbReference>
<evidence type="ECO:0000256" key="7">
    <source>
        <dbReference type="ARBA" id="ARBA00048787"/>
    </source>
</evidence>
<dbReference type="Pfam" id="PF00962">
    <property type="entry name" value="A_deaminase"/>
    <property type="match status" value="1"/>
</dbReference>
<dbReference type="EMBL" id="PDXD01000005">
    <property type="protein sequence ID" value="RYN79511.1"/>
    <property type="molecule type" value="Genomic_DNA"/>
</dbReference>